<dbReference type="InterPro" id="IPR044716">
    <property type="entry name" value="LEUNIG-like"/>
</dbReference>
<evidence type="ECO:0000256" key="1">
    <source>
        <dbReference type="SAM" id="MobiDB-lite"/>
    </source>
</evidence>
<dbReference type="Proteomes" id="UP001603857">
    <property type="component" value="Unassembled WGS sequence"/>
</dbReference>
<evidence type="ECO:0000313" key="2">
    <source>
        <dbReference type="EMBL" id="KAL2341880.1"/>
    </source>
</evidence>
<evidence type="ECO:0008006" key="4">
    <source>
        <dbReference type="Google" id="ProtNLM"/>
    </source>
</evidence>
<accession>A0ABD1N1A3</accession>
<dbReference type="PANTHER" id="PTHR44376:SF8">
    <property type="entry name" value="TRANSCRIPTIONAL COREPRESSOR LEUNIG-LIKE"/>
    <property type="match status" value="1"/>
</dbReference>
<dbReference type="PANTHER" id="PTHR44376">
    <property type="entry name" value="TRANSCRIPTIONAL REGULATOR OF FILAMENTOUS GROWTH FLO8"/>
    <property type="match status" value="1"/>
</dbReference>
<organism evidence="2 3">
    <name type="scientific">Flemingia macrophylla</name>
    <dbReference type="NCBI Taxonomy" id="520843"/>
    <lineage>
        <taxon>Eukaryota</taxon>
        <taxon>Viridiplantae</taxon>
        <taxon>Streptophyta</taxon>
        <taxon>Embryophyta</taxon>
        <taxon>Tracheophyta</taxon>
        <taxon>Spermatophyta</taxon>
        <taxon>Magnoliopsida</taxon>
        <taxon>eudicotyledons</taxon>
        <taxon>Gunneridae</taxon>
        <taxon>Pentapetalae</taxon>
        <taxon>rosids</taxon>
        <taxon>fabids</taxon>
        <taxon>Fabales</taxon>
        <taxon>Fabaceae</taxon>
        <taxon>Papilionoideae</taxon>
        <taxon>50 kb inversion clade</taxon>
        <taxon>NPAAA clade</taxon>
        <taxon>indigoferoid/millettioid clade</taxon>
        <taxon>Phaseoleae</taxon>
        <taxon>Flemingia</taxon>
    </lineage>
</organism>
<gene>
    <name evidence="2" type="ORF">Fmac_009820</name>
</gene>
<dbReference type="EMBL" id="JBGMDY010000003">
    <property type="protein sequence ID" value="KAL2341880.1"/>
    <property type="molecule type" value="Genomic_DNA"/>
</dbReference>
<evidence type="ECO:0000313" key="3">
    <source>
        <dbReference type="Proteomes" id="UP001603857"/>
    </source>
</evidence>
<dbReference type="PROSITE" id="PS50896">
    <property type="entry name" value="LISH"/>
    <property type="match status" value="1"/>
</dbReference>
<feature type="compositionally biased region" description="Polar residues" evidence="1">
    <location>
        <begin position="166"/>
        <end position="178"/>
    </location>
</feature>
<comment type="caution">
    <text evidence="2">The sequence shown here is derived from an EMBL/GenBank/DDBJ whole genome shotgun (WGS) entry which is preliminary data.</text>
</comment>
<sequence>MASPPNDDGSADKIFQLYLHDYMIKKGMHSAAEIFKKEAQVPENPIGIKFLDSTDDSPNGLLHEWWSIFYEVFSSRQGKDQETGSGSSSKVPMMMSDNAGNNALLRIPGILMNAQKTPQFQVNPCINDMMTQQIVGIMPSTMYNQENLGYQPKNVEPSFQIQAKNKSKSLSRANSKNLPQGVGKQTKKQVSKGIQIGMGAERDTHSAPLDVMQNTMLPLEGFCETSMS</sequence>
<name>A0ABD1N1A3_9FABA</name>
<keyword evidence="3" id="KW-1185">Reference proteome</keyword>
<dbReference type="Pfam" id="PF08513">
    <property type="entry name" value="LisH"/>
    <property type="match status" value="1"/>
</dbReference>
<dbReference type="InterPro" id="IPR006594">
    <property type="entry name" value="LisH"/>
</dbReference>
<feature type="region of interest" description="Disordered" evidence="1">
    <location>
        <begin position="166"/>
        <end position="192"/>
    </location>
</feature>
<reference evidence="2 3" key="1">
    <citation type="submission" date="2024-08" db="EMBL/GenBank/DDBJ databases">
        <title>Insights into the chromosomal genome structure of Flemingia macrophylla.</title>
        <authorList>
            <person name="Ding Y."/>
            <person name="Zhao Y."/>
            <person name="Bi W."/>
            <person name="Wu M."/>
            <person name="Zhao G."/>
            <person name="Gong Y."/>
            <person name="Li W."/>
            <person name="Zhang P."/>
        </authorList>
    </citation>
    <scope>NUCLEOTIDE SEQUENCE [LARGE SCALE GENOMIC DNA]</scope>
    <source>
        <strain evidence="2">DYQJB</strain>
        <tissue evidence="2">Leaf</tissue>
    </source>
</reference>
<dbReference type="AlphaFoldDB" id="A0ABD1N1A3"/>
<proteinExistence type="predicted"/>
<protein>
    <recommendedName>
        <fullName evidence="4">LisH domain-containing protein</fullName>
    </recommendedName>
</protein>